<keyword evidence="10" id="KW-1185">Reference proteome</keyword>
<dbReference type="Pfam" id="PF01925">
    <property type="entry name" value="TauE"/>
    <property type="match status" value="1"/>
</dbReference>
<comment type="similarity">
    <text evidence="2 8">Belongs to the 4-toluene sulfonate uptake permease (TSUP) (TC 2.A.102) family.</text>
</comment>
<feature type="transmembrane region" description="Helical" evidence="8">
    <location>
        <begin position="206"/>
        <end position="227"/>
    </location>
</feature>
<evidence type="ECO:0000313" key="9">
    <source>
        <dbReference type="EMBL" id="OQK17553.1"/>
    </source>
</evidence>
<feature type="transmembrane region" description="Helical" evidence="8">
    <location>
        <begin position="234"/>
        <end position="252"/>
    </location>
</feature>
<reference evidence="9 10" key="1">
    <citation type="submission" date="2015-12" db="EMBL/GenBank/DDBJ databases">
        <authorList>
            <person name="Shamseldin A."/>
            <person name="Moawad H."/>
            <person name="Abd El-Rahim W.M."/>
            <person name="Sadowsky M.J."/>
        </authorList>
    </citation>
    <scope>NUCLEOTIDE SEQUENCE [LARGE SCALE GENOMIC DNA]</scope>
    <source>
        <strain evidence="9 10">WF1</strain>
    </source>
</reference>
<dbReference type="OrthoDB" id="9807082at2"/>
<keyword evidence="3" id="KW-0813">Transport</keyword>
<keyword evidence="6 8" id="KW-1133">Transmembrane helix</keyword>
<name>A0A1V8M837_9GAMM</name>
<protein>
    <recommendedName>
        <fullName evidence="8">Probable membrane transporter protein</fullName>
    </recommendedName>
</protein>
<evidence type="ECO:0000256" key="8">
    <source>
        <dbReference type="RuleBase" id="RU363041"/>
    </source>
</evidence>
<dbReference type="EMBL" id="LPUF01000001">
    <property type="protein sequence ID" value="OQK17553.1"/>
    <property type="molecule type" value="Genomic_DNA"/>
</dbReference>
<evidence type="ECO:0000256" key="5">
    <source>
        <dbReference type="ARBA" id="ARBA00022692"/>
    </source>
</evidence>
<keyword evidence="5 8" id="KW-0812">Transmembrane</keyword>
<evidence type="ECO:0000256" key="1">
    <source>
        <dbReference type="ARBA" id="ARBA00004651"/>
    </source>
</evidence>
<evidence type="ECO:0000256" key="7">
    <source>
        <dbReference type="ARBA" id="ARBA00023136"/>
    </source>
</evidence>
<proteinExistence type="inferred from homology"/>
<dbReference type="InterPro" id="IPR002781">
    <property type="entry name" value="TM_pro_TauE-like"/>
</dbReference>
<comment type="caution">
    <text evidence="9">The sequence shown here is derived from an EMBL/GenBank/DDBJ whole genome shotgun (WGS) entry which is preliminary data.</text>
</comment>
<gene>
    <name evidence="9" type="ORF">AU255_06685</name>
</gene>
<evidence type="ECO:0000256" key="6">
    <source>
        <dbReference type="ARBA" id="ARBA00022989"/>
    </source>
</evidence>
<evidence type="ECO:0000256" key="2">
    <source>
        <dbReference type="ARBA" id="ARBA00009142"/>
    </source>
</evidence>
<dbReference type="Proteomes" id="UP000191980">
    <property type="component" value="Unassembled WGS sequence"/>
</dbReference>
<evidence type="ECO:0000256" key="3">
    <source>
        <dbReference type="ARBA" id="ARBA00022448"/>
    </source>
</evidence>
<dbReference type="STRING" id="1420851.AU255_06685"/>
<evidence type="ECO:0000313" key="10">
    <source>
        <dbReference type="Proteomes" id="UP000191980"/>
    </source>
</evidence>
<feature type="transmembrane region" description="Helical" evidence="8">
    <location>
        <begin position="181"/>
        <end position="200"/>
    </location>
</feature>
<accession>A0A1V8M837</accession>
<dbReference type="PANTHER" id="PTHR30269:SF0">
    <property type="entry name" value="MEMBRANE TRANSPORTER PROTEIN YFCA-RELATED"/>
    <property type="match status" value="1"/>
</dbReference>
<sequence length="257" mass="27644">MLFELLFLFGAGFFGGVLNSLAGGGSFITFPALLFVGVSPISANATNTFASCAGYLSGAYAFRDDLYVHKKELPQLILISLIGGFLGAWLLLRTPESLFRESIPWLLLIATFLFIFGGKINSILKRLASHHRHAPFFGHLLLFLILLGVCIYGGFFNAGLGIIALSYLALAGHSNINAMNGMKLVISSVVSLTAIALFIYDGVISWHEGGSVLIGTLVGGYVAAHISKRLSQQYVRAFVIIASCGVTAYFFIDTYAN</sequence>
<dbReference type="GO" id="GO:0005886">
    <property type="term" value="C:plasma membrane"/>
    <property type="evidence" value="ECO:0007669"/>
    <property type="project" value="UniProtKB-SubCell"/>
</dbReference>
<dbReference type="InterPro" id="IPR052017">
    <property type="entry name" value="TSUP"/>
</dbReference>
<dbReference type="AlphaFoldDB" id="A0A1V8M837"/>
<evidence type="ECO:0000256" key="4">
    <source>
        <dbReference type="ARBA" id="ARBA00022475"/>
    </source>
</evidence>
<organism evidence="9 10">
    <name type="scientific">Methyloprofundus sedimenti</name>
    <dbReference type="NCBI Taxonomy" id="1420851"/>
    <lineage>
        <taxon>Bacteria</taxon>
        <taxon>Pseudomonadati</taxon>
        <taxon>Pseudomonadota</taxon>
        <taxon>Gammaproteobacteria</taxon>
        <taxon>Methylococcales</taxon>
        <taxon>Methylococcaceae</taxon>
        <taxon>Methyloprofundus</taxon>
    </lineage>
</organism>
<dbReference type="PANTHER" id="PTHR30269">
    <property type="entry name" value="TRANSMEMBRANE PROTEIN YFCA"/>
    <property type="match status" value="1"/>
</dbReference>
<dbReference type="RefSeq" id="WP_080522163.1">
    <property type="nucleotide sequence ID" value="NZ_LPUF01000001.1"/>
</dbReference>
<comment type="subcellular location">
    <subcellularLocation>
        <location evidence="1 8">Cell membrane</location>
        <topology evidence="1 8">Multi-pass membrane protein</topology>
    </subcellularLocation>
</comment>
<feature type="transmembrane region" description="Helical" evidence="8">
    <location>
        <begin position="104"/>
        <end position="124"/>
    </location>
</feature>
<feature type="transmembrane region" description="Helical" evidence="8">
    <location>
        <begin position="73"/>
        <end position="92"/>
    </location>
</feature>
<feature type="transmembrane region" description="Helical" evidence="8">
    <location>
        <begin position="136"/>
        <end position="169"/>
    </location>
</feature>
<keyword evidence="7 8" id="KW-0472">Membrane</keyword>
<keyword evidence="4 8" id="KW-1003">Cell membrane</keyword>